<dbReference type="Pfam" id="PF02801">
    <property type="entry name" value="Ketoacyl-synt_C"/>
    <property type="match status" value="1"/>
</dbReference>
<dbReference type="SMART" id="SM00825">
    <property type="entry name" value="PKS_KS"/>
    <property type="match status" value="1"/>
</dbReference>
<dbReference type="InterPro" id="IPR016039">
    <property type="entry name" value="Thiolase-like"/>
</dbReference>
<evidence type="ECO:0000313" key="7">
    <source>
        <dbReference type="Proteomes" id="UP000186168"/>
    </source>
</evidence>
<evidence type="ECO:0000259" key="5">
    <source>
        <dbReference type="PROSITE" id="PS52004"/>
    </source>
</evidence>
<sequence>MVLGCADGGPGTVEAQHRVLLENPAWVSPLLLPMQLPNMLAGQTAIEFGATGPNLVVATACASGASAIGTARDLLALGRCDIAVTGGSEAMITPLVMAGFAKMGALSRRDGAPATASRPFDADRDGFVAGEGAGVLVLERAADARARGARVRARISGYGASADAHHMTSPHPDGVGIEAALRAALADAGAGPADVQHVNAHGTATPLNDLAEGRMLRRVLTADPLVTSTKGVTGHLLGAAGAVEAAFGVLAVEHQLVPPTANLRTPDPDLDIKLATAPTATRIDLALSNSFGFGGQNAVLAITRA</sequence>
<dbReference type="GO" id="GO:0004315">
    <property type="term" value="F:3-oxoacyl-[acyl-carrier-protein] synthase activity"/>
    <property type="evidence" value="ECO:0007669"/>
    <property type="project" value="InterPro"/>
</dbReference>
<comment type="caution">
    <text evidence="6">The sequence shown here is derived from an EMBL/GenBank/DDBJ whole genome shotgun (WGS) entry which is preliminary data.</text>
</comment>
<evidence type="ECO:0000256" key="4">
    <source>
        <dbReference type="RuleBase" id="RU003694"/>
    </source>
</evidence>
<comment type="similarity">
    <text evidence="1 4">Belongs to the thiolase-like superfamily. Beta-ketoacyl-ACP synthases family.</text>
</comment>
<proteinExistence type="inferred from homology"/>
<evidence type="ECO:0000256" key="3">
    <source>
        <dbReference type="ARBA" id="ARBA00023315"/>
    </source>
</evidence>
<feature type="domain" description="Ketosynthase family 3 (KS3)" evidence="5">
    <location>
        <begin position="1"/>
        <end position="304"/>
    </location>
</feature>
<keyword evidence="2 4" id="KW-0808">Transferase</keyword>
<evidence type="ECO:0000313" key="6">
    <source>
        <dbReference type="EMBL" id="OMI36314.1"/>
    </source>
</evidence>
<dbReference type="InterPro" id="IPR000794">
    <property type="entry name" value="Beta-ketoacyl_synthase"/>
</dbReference>
<keyword evidence="3" id="KW-0012">Acyltransferase</keyword>
<dbReference type="EMBL" id="ASQP01000344">
    <property type="protein sequence ID" value="OMI36314.1"/>
    <property type="molecule type" value="Genomic_DNA"/>
</dbReference>
<dbReference type="InterPro" id="IPR020841">
    <property type="entry name" value="PKS_Beta-ketoAc_synthase_dom"/>
</dbReference>
<dbReference type="InterPro" id="IPR014031">
    <property type="entry name" value="Ketoacyl_synth_C"/>
</dbReference>
<organism evidence="6 7">
    <name type="scientific">Streptomyces sparsogenes DSM 40356</name>
    <dbReference type="NCBI Taxonomy" id="1331668"/>
    <lineage>
        <taxon>Bacteria</taxon>
        <taxon>Bacillati</taxon>
        <taxon>Actinomycetota</taxon>
        <taxon>Actinomycetes</taxon>
        <taxon>Kitasatosporales</taxon>
        <taxon>Streptomycetaceae</taxon>
        <taxon>Streptomyces</taxon>
    </lineage>
</organism>
<dbReference type="PROSITE" id="PS00606">
    <property type="entry name" value="KS3_1"/>
    <property type="match status" value="1"/>
</dbReference>
<evidence type="ECO:0000256" key="1">
    <source>
        <dbReference type="ARBA" id="ARBA00008467"/>
    </source>
</evidence>
<evidence type="ECO:0000256" key="2">
    <source>
        <dbReference type="ARBA" id="ARBA00022679"/>
    </source>
</evidence>
<dbReference type="SUPFAM" id="SSF53901">
    <property type="entry name" value="Thiolase-like"/>
    <property type="match status" value="2"/>
</dbReference>
<keyword evidence="7" id="KW-1185">Reference proteome</keyword>
<reference evidence="6 7" key="1">
    <citation type="submission" date="2013-05" db="EMBL/GenBank/DDBJ databases">
        <title>Genome sequence of Streptomyces sparsogenes DSM 40356.</title>
        <authorList>
            <person name="Coyne S."/>
            <person name="Seebeck F.P."/>
        </authorList>
    </citation>
    <scope>NUCLEOTIDE SEQUENCE [LARGE SCALE GENOMIC DNA]</scope>
    <source>
        <strain evidence="6 7">DSM 40356</strain>
    </source>
</reference>
<dbReference type="AlphaFoldDB" id="A0A1R1SD94"/>
<dbReference type="InterPro" id="IPR018201">
    <property type="entry name" value="Ketoacyl_synth_AS"/>
</dbReference>
<dbReference type="GO" id="GO:0006633">
    <property type="term" value="P:fatty acid biosynthetic process"/>
    <property type="evidence" value="ECO:0007669"/>
    <property type="project" value="InterPro"/>
</dbReference>
<name>A0A1R1SD94_9ACTN</name>
<dbReference type="Proteomes" id="UP000186168">
    <property type="component" value="Unassembled WGS sequence"/>
</dbReference>
<dbReference type="Gene3D" id="3.40.47.10">
    <property type="match status" value="1"/>
</dbReference>
<protein>
    <submittedName>
        <fullName evidence="6">3-oxoacyl-ACP synthase</fullName>
    </submittedName>
</protein>
<dbReference type="STRING" id="67365.GCA_001704635_03170"/>
<accession>A0A1R1SD94</accession>
<gene>
    <name evidence="6" type="ORF">SPAR_26806</name>
</gene>
<dbReference type="Pfam" id="PF00109">
    <property type="entry name" value="ketoacyl-synt"/>
    <property type="match status" value="1"/>
</dbReference>
<dbReference type="InterPro" id="IPR014030">
    <property type="entry name" value="Ketoacyl_synth_N"/>
</dbReference>
<dbReference type="CDD" id="cd00834">
    <property type="entry name" value="KAS_I_II"/>
    <property type="match status" value="1"/>
</dbReference>
<dbReference type="PROSITE" id="PS52004">
    <property type="entry name" value="KS3_2"/>
    <property type="match status" value="1"/>
</dbReference>
<dbReference type="PANTHER" id="PTHR11712:SF347">
    <property type="entry name" value="BETA KETOACYL-ACYL CARRIER PROTEIN SYNTHASE"/>
    <property type="match status" value="1"/>
</dbReference>
<dbReference type="PANTHER" id="PTHR11712">
    <property type="entry name" value="POLYKETIDE SYNTHASE-RELATED"/>
    <property type="match status" value="1"/>
</dbReference>